<evidence type="ECO:0000259" key="3">
    <source>
        <dbReference type="Pfam" id="PF13359"/>
    </source>
</evidence>
<proteinExistence type="predicted"/>
<keyword evidence="2" id="KW-0479">Metal-binding</keyword>
<accession>A0A0K6FTP4</accession>
<name>A0A0K6FTP4_9AGAM</name>
<dbReference type="PANTHER" id="PTHR48471">
    <property type="entry name" value="DDE TNP4 DOMAIN-CONTAINING PROTEIN"/>
    <property type="match status" value="1"/>
</dbReference>
<evidence type="ECO:0000256" key="2">
    <source>
        <dbReference type="ARBA" id="ARBA00022723"/>
    </source>
</evidence>
<protein>
    <recommendedName>
        <fullName evidence="3">DDE Tnp4 domain-containing protein</fullName>
    </recommendedName>
</protein>
<evidence type="ECO:0000256" key="1">
    <source>
        <dbReference type="ARBA" id="ARBA00001968"/>
    </source>
</evidence>
<sequence length="433" mass="49336">MDNLAELDYDDDDDLIYRMLLNDGTDLVILRFIRLRRKQNAANHRPRKRPRYYLTRAELQQSPMVSSGWQSIYQSREDRAYIHVLGIDVGTFDYLMDSGFRHAWETRPIKRTDTNQAGASRVGARSLDAAGGLGLALHFLCSTMSEVSLQITFALVPSTVSRYIDFALEILHEVLEQIPEGHLGWPNPATMKANSKLINSKHKGAKYLQGAFGFMDGLNLPVTTSSDSDEQNANFNGWLHSHVVSNVIVFSPKGTIMSAVINAPGSWHDSNVARPIYALLREKTPDNFFLIADSAFPRLSVGNSQKIKVPLKKNTVLPGDNAEQRRRKAESREVIKVRQAVEWGMRALQGCFSRLYMPLDTHDAEGRARLLRTCMRLHNVRTKRVDIGQIRTVYMPIWNDGQERRLTDRELFFRALQIDRIQEFYAGHGLMFD</sequence>
<comment type="cofactor">
    <cofactor evidence="1">
        <name>a divalent metal cation</name>
        <dbReference type="ChEBI" id="CHEBI:60240"/>
    </cofactor>
</comment>
<reference evidence="4 5" key="1">
    <citation type="submission" date="2015-07" db="EMBL/GenBank/DDBJ databases">
        <authorList>
            <person name="Noorani M."/>
        </authorList>
    </citation>
    <scope>NUCLEOTIDE SEQUENCE [LARGE SCALE GENOMIC DNA]</scope>
    <source>
        <strain evidence="4">BBA 69670</strain>
    </source>
</reference>
<organism evidence="4 5">
    <name type="scientific">Rhizoctonia solani</name>
    <dbReference type="NCBI Taxonomy" id="456999"/>
    <lineage>
        <taxon>Eukaryota</taxon>
        <taxon>Fungi</taxon>
        <taxon>Dikarya</taxon>
        <taxon>Basidiomycota</taxon>
        <taxon>Agaricomycotina</taxon>
        <taxon>Agaricomycetes</taxon>
        <taxon>Cantharellales</taxon>
        <taxon>Ceratobasidiaceae</taxon>
        <taxon>Rhizoctonia</taxon>
    </lineage>
</organism>
<dbReference type="InterPro" id="IPR027806">
    <property type="entry name" value="HARBI1_dom"/>
</dbReference>
<evidence type="ECO:0000313" key="5">
    <source>
        <dbReference type="Proteomes" id="UP000044841"/>
    </source>
</evidence>
<gene>
    <name evidence="4" type="ORF">RSOLAG22IIIB_08517</name>
</gene>
<dbReference type="Proteomes" id="UP000044841">
    <property type="component" value="Unassembled WGS sequence"/>
</dbReference>
<dbReference type="EMBL" id="CYGV01000824">
    <property type="protein sequence ID" value="CUA69508.1"/>
    <property type="molecule type" value="Genomic_DNA"/>
</dbReference>
<dbReference type="GO" id="GO:0046872">
    <property type="term" value="F:metal ion binding"/>
    <property type="evidence" value="ECO:0007669"/>
    <property type="project" value="UniProtKB-KW"/>
</dbReference>
<dbReference type="Pfam" id="PF13359">
    <property type="entry name" value="DDE_Tnp_4"/>
    <property type="match status" value="1"/>
</dbReference>
<dbReference type="AlphaFoldDB" id="A0A0K6FTP4"/>
<evidence type="ECO:0000313" key="4">
    <source>
        <dbReference type="EMBL" id="CUA69508.1"/>
    </source>
</evidence>
<dbReference type="PANTHER" id="PTHR48471:SF1">
    <property type="entry name" value="DDE TNP4 DOMAIN-CONTAINING PROTEIN"/>
    <property type="match status" value="1"/>
</dbReference>
<feature type="domain" description="DDE Tnp4" evidence="3">
    <location>
        <begin position="215"/>
        <end position="379"/>
    </location>
</feature>
<keyword evidence="5" id="KW-1185">Reference proteome</keyword>